<accession>A0A8J3HBP4</accession>
<organism evidence="1 2">
    <name type="scientific">Pseudodonghicola xiamenensis</name>
    <dbReference type="NCBI Taxonomy" id="337702"/>
    <lineage>
        <taxon>Bacteria</taxon>
        <taxon>Pseudomonadati</taxon>
        <taxon>Pseudomonadota</taxon>
        <taxon>Alphaproteobacteria</taxon>
        <taxon>Rhodobacterales</taxon>
        <taxon>Paracoccaceae</taxon>
        <taxon>Pseudodonghicola</taxon>
    </lineage>
</organism>
<dbReference type="EMBL" id="BNAP01000024">
    <property type="protein sequence ID" value="GHG99773.1"/>
    <property type="molecule type" value="Genomic_DNA"/>
</dbReference>
<keyword evidence="2" id="KW-1185">Reference proteome</keyword>
<reference evidence="1" key="2">
    <citation type="submission" date="2020-09" db="EMBL/GenBank/DDBJ databases">
        <authorList>
            <person name="Sun Q."/>
            <person name="Zhou Y."/>
        </authorList>
    </citation>
    <scope>NUCLEOTIDE SEQUENCE</scope>
    <source>
        <strain evidence="1">CGMCC 1.7081</strain>
    </source>
</reference>
<protein>
    <submittedName>
        <fullName evidence="1">Uncharacterized protein</fullName>
    </submittedName>
</protein>
<evidence type="ECO:0000313" key="2">
    <source>
        <dbReference type="Proteomes" id="UP000611500"/>
    </source>
</evidence>
<sequence>MPRSIDANAIELLHQRADRDALMATIAEARRWKIPEDCLTDVSAMRHLDEAGGISWRVEFCGGYTDPMISLDRALDTLRMSNEDVARFILSAWDPQNDDDACAGFVIELAPGAARTDQSALGRYFESTDD</sequence>
<reference evidence="1" key="1">
    <citation type="journal article" date="2014" name="Int. J. Syst. Evol. Microbiol.">
        <title>Complete genome sequence of Corynebacterium casei LMG S-19264T (=DSM 44701T), isolated from a smear-ripened cheese.</title>
        <authorList>
            <consortium name="US DOE Joint Genome Institute (JGI-PGF)"/>
            <person name="Walter F."/>
            <person name="Albersmeier A."/>
            <person name="Kalinowski J."/>
            <person name="Ruckert C."/>
        </authorList>
    </citation>
    <scope>NUCLEOTIDE SEQUENCE</scope>
    <source>
        <strain evidence="1">CGMCC 1.7081</strain>
    </source>
</reference>
<proteinExistence type="predicted"/>
<gene>
    <name evidence="1" type="ORF">GCM10010961_35890</name>
</gene>
<comment type="caution">
    <text evidence="1">The sequence shown here is derived from an EMBL/GenBank/DDBJ whole genome shotgun (WGS) entry which is preliminary data.</text>
</comment>
<dbReference type="AlphaFoldDB" id="A0A8J3HBP4"/>
<dbReference type="Proteomes" id="UP000611500">
    <property type="component" value="Unassembled WGS sequence"/>
</dbReference>
<evidence type="ECO:0000313" key="1">
    <source>
        <dbReference type="EMBL" id="GHG99773.1"/>
    </source>
</evidence>
<name>A0A8J3HBP4_9RHOB</name>